<evidence type="ECO:0000313" key="3">
    <source>
        <dbReference type="EMBL" id="MBN8205584.1"/>
    </source>
</evidence>
<dbReference type="RefSeq" id="WP_179411406.1">
    <property type="nucleotide sequence ID" value="NZ_CP063379.1"/>
</dbReference>
<evidence type="ECO:0000256" key="2">
    <source>
        <dbReference type="SAM" id="Phobius"/>
    </source>
</evidence>
<keyword evidence="2" id="KW-0812">Transmembrane</keyword>
<name>A0A939IV14_9MICO</name>
<gene>
    <name evidence="3" type="ORF">JF543_06380</name>
</gene>
<keyword evidence="2" id="KW-1133">Transmembrane helix</keyword>
<sequence length="185" mass="19344">MSTDRPQYGEYATPEEQRARAGLPPLEADAAASAPVIAPPAAQAVSADVAPASQSVDARTPAGPMNRLITIALLALGLVNVLTSIPGFVDLATTLNLSLQMLGIDGEFSNFAAARTWGVISVLVMLAGYLATAWFSFRLLKRGRMAWWVPLVGAVATMLVVSFCVSVPMMGDPAFTQSLLTPPAG</sequence>
<keyword evidence="2" id="KW-0472">Membrane</keyword>
<dbReference type="InterPro" id="IPR046231">
    <property type="entry name" value="DUF6264"/>
</dbReference>
<feature type="transmembrane region" description="Helical" evidence="2">
    <location>
        <begin position="147"/>
        <end position="170"/>
    </location>
</feature>
<protein>
    <submittedName>
        <fullName evidence="3">Uncharacterized protein</fullName>
    </submittedName>
</protein>
<proteinExistence type="predicted"/>
<feature type="transmembrane region" description="Helical" evidence="2">
    <location>
        <begin position="68"/>
        <end position="89"/>
    </location>
</feature>
<evidence type="ECO:0000313" key="4">
    <source>
        <dbReference type="Proteomes" id="UP000664385"/>
    </source>
</evidence>
<comment type="caution">
    <text evidence="3">The sequence shown here is derived from an EMBL/GenBank/DDBJ whole genome shotgun (WGS) entry which is preliminary data.</text>
</comment>
<dbReference type="Proteomes" id="UP000664385">
    <property type="component" value="Unassembled WGS sequence"/>
</dbReference>
<accession>A0A939IV14</accession>
<dbReference type="EMBL" id="JAEMWU010000001">
    <property type="protein sequence ID" value="MBN8205584.1"/>
    <property type="molecule type" value="Genomic_DNA"/>
</dbReference>
<dbReference type="AlphaFoldDB" id="A0A939IV14"/>
<feature type="transmembrane region" description="Helical" evidence="2">
    <location>
        <begin position="117"/>
        <end position="135"/>
    </location>
</feature>
<feature type="region of interest" description="Disordered" evidence="1">
    <location>
        <begin position="1"/>
        <end position="25"/>
    </location>
</feature>
<reference evidence="3" key="1">
    <citation type="submission" date="2020-12" db="EMBL/GenBank/DDBJ databases">
        <title>PHA producing bacteria isolated from mangrove.</title>
        <authorList>
            <person name="Zheng W."/>
            <person name="Yu S."/>
            <person name="Huang Y."/>
        </authorList>
    </citation>
    <scope>NUCLEOTIDE SEQUENCE</scope>
    <source>
        <strain evidence="3">GN8-5</strain>
    </source>
</reference>
<organism evidence="3 4">
    <name type="scientific">Microbacterium esteraromaticum</name>
    <dbReference type="NCBI Taxonomy" id="57043"/>
    <lineage>
        <taxon>Bacteria</taxon>
        <taxon>Bacillati</taxon>
        <taxon>Actinomycetota</taxon>
        <taxon>Actinomycetes</taxon>
        <taxon>Micrococcales</taxon>
        <taxon>Microbacteriaceae</taxon>
        <taxon>Microbacterium</taxon>
    </lineage>
</organism>
<dbReference type="Pfam" id="PF19779">
    <property type="entry name" value="DUF6264"/>
    <property type="match status" value="1"/>
</dbReference>
<evidence type="ECO:0000256" key="1">
    <source>
        <dbReference type="SAM" id="MobiDB-lite"/>
    </source>
</evidence>